<protein>
    <submittedName>
        <fullName evidence="2">Putative ovule protein</fullName>
    </submittedName>
</protein>
<accession>A0A0V0H6W5</accession>
<sequence>MLNCCREVHTPSPFICKLFEQFFFTLSAVNAPHNKMKINYIWLELGAVRGLSVSPWVMCGDFNVTRFSGERRHNSNISSSMTGFSNSIEELELNLVDLPLSIGEFTWSRVANSTHIIFIDRFLISPAWMIISALLNSLPFHEYVLTTLNSSY</sequence>
<dbReference type="InterPro" id="IPR036691">
    <property type="entry name" value="Endo/exonu/phosph_ase_sf"/>
</dbReference>
<dbReference type="EMBL" id="GEDG01024216">
    <property type="protein sequence ID" value="JAP16145.1"/>
    <property type="molecule type" value="Transcribed_RNA"/>
</dbReference>
<dbReference type="Pfam" id="PF03372">
    <property type="entry name" value="Exo_endo_phos"/>
    <property type="match status" value="1"/>
</dbReference>
<dbReference type="AlphaFoldDB" id="A0A0V0H6W5"/>
<dbReference type="GO" id="GO:0003824">
    <property type="term" value="F:catalytic activity"/>
    <property type="evidence" value="ECO:0007669"/>
    <property type="project" value="InterPro"/>
</dbReference>
<proteinExistence type="predicted"/>
<reference evidence="2" key="1">
    <citation type="submission" date="2015-12" db="EMBL/GenBank/DDBJ databases">
        <title>Gene expression during late stages of embryo sac development: a critical building block for successful pollen-pistil interactions.</title>
        <authorList>
            <person name="Liu Y."/>
            <person name="Joly V."/>
            <person name="Sabar M."/>
            <person name="Matton D.P."/>
        </authorList>
    </citation>
    <scope>NUCLEOTIDE SEQUENCE</scope>
</reference>
<dbReference type="InterPro" id="IPR005135">
    <property type="entry name" value="Endo/exonuclease/phosphatase"/>
</dbReference>
<evidence type="ECO:0000313" key="2">
    <source>
        <dbReference type="EMBL" id="JAP16145.1"/>
    </source>
</evidence>
<feature type="non-terminal residue" evidence="2">
    <location>
        <position position="152"/>
    </location>
</feature>
<organism evidence="2">
    <name type="scientific">Solanum chacoense</name>
    <name type="common">Chaco potato</name>
    <dbReference type="NCBI Taxonomy" id="4108"/>
    <lineage>
        <taxon>Eukaryota</taxon>
        <taxon>Viridiplantae</taxon>
        <taxon>Streptophyta</taxon>
        <taxon>Embryophyta</taxon>
        <taxon>Tracheophyta</taxon>
        <taxon>Spermatophyta</taxon>
        <taxon>Magnoliopsida</taxon>
        <taxon>eudicotyledons</taxon>
        <taxon>Gunneridae</taxon>
        <taxon>Pentapetalae</taxon>
        <taxon>asterids</taxon>
        <taxon>lamiids</taxon>
        <taxon>Solanales</taxon>
        <taxon>Solanaceae</taxon>
        <taxon>Solanoideae</taxon>
        <taxon>Solaneae</taxon>
        <taxon>Solanum</taxon>
    </lineage>
</organism>
<feature type="domain" description="Endonuclease/exonuclease/phosphatase" evidence="1">
    <location>
        <begin position="30"/>
        <end position="134"/>
    </location>
</feature>
<dbReference type="SUPFAM" id="SSF56219">
    <property type="entry name" value="DNase I-like"/>
    <property type="match status" value="1"/>
</dbReference>
<dbReference type="Gene3D" id="3.60.10.10">
    <property type="entry name" value="Endonuclease/exonuclease/phosphatase"/>
    <property type="match status" value="1"/>
</dbReference>
<evidence type="ECO:0000259" key="1">
    <source>
        <dbReference type="Pfam" id="PF03372"/>
    </source>
</evidence>
<name>A0A0V0H6W5_SOLCH</name>